<proteinExistence type="predicted"/>
<keyword evidence="2" id="KW-1185">Reference proteome</keyword>
<sequence>AKNTPSTTKNFTRVYFFSLIEHLQCILKNPSLSSQLYFGPGVFSKSCKELWEGDFWAKSPLFGQPNLITTQDFVRYKSVSETIEVGRIRSFVIINKQIAVRIQRLLSYKQISQYLKRYLVEEFDSFIIDPSSLICHINIWLQDQPAPPISDFF</sequence>
<evidence type="ECO:0000313" key="2">
    <source>
        <dbReference type="Proteomes" id="UP000789901"/>
    </source>
</evidence>
<feature type="non-terminal residue" evidence="1">
    <location>
        <position position="1"/>
    </location>
</feature>
<reference evidence="1 2" key="1">
    <citation type="submission" date="2021-06" db="EMBL/GenBank/DDBJ databases">
        <authorList>
            <person name="Kallberg Y."/>
            <person name="Tangrot J."/>
            <person name="Rosling A."/>
        </authorList>
    </citation>
    <scope>NUCLEOTIDE SEQUENCE [LARGE SCALE GENOMIC DNA]</scope>
    <source>
        <strain evidence="1 2">120-4 pot B 10/14</strain>
    </source>
</reference>
<gene>
    <name evidence="1" type="ORF">GMARGA_LOCUS44504</name>
</gene>
<comment type="caution">
    <text evidence="1">The sequence shown here is derived from an EMBL/GenBank/DDBJ whole genome shotgun (WGS) entry which is preliminary data.</text>
</comment>
<dbReference type="EMBL" id="CAJVQB010151978">
    <property type="protein sequence ID" value="CAG8855683.1"/>
    <property type="molecule type" value="Genomic_DNA"/>
</dbReference>
<accession>A0ABN7XK23</accession>
<feature type="non-terminal residue" evidence="1">
    <location>
        <position position="153"/>
    </location>
</feature>
<name>A0ABN7XK23_GIGMA</name>
<organism evidence="1 2">
    <name type="scientific">Gigaspora margarita</name>
    <dbReference type="NCBI Taxonomy" id="4874"/>
    <lineage>
        <taxon>Eukaryota</taxon>
        <taxon>Fungi</taxon>
        <taxon>Fungi incertae sedis</taxon>
        <taxon>Mucoromycota</taxon>
        <taxon>Glomeromycotina</taxon>
        <taxon>Glomeromycetes</taxon>
        <taxon>Diversisporales</taxon>
        <taxon>Gigasporaceae</taxon>
        <taxon>Gigaspora</taxon>
    </lineage>
</organism>
<protein>
    <submittedName>
        <fullName evidence="1">18570_t:CDS:1</fullName>
    </submittedName>
</protein>
<evidence type="ECO:0000313" key="1">
    <source>
        <dbReference type="EMBL" id="CAG8855683.1"/>
    </source>
</evidence>
<dbReference type="Proteomes" id="UP000789901">
    <property type="component" value="Unassembled WGS sequence"/>
</dbReference>